<dbReference type="Pfam" id="PF20130">
    <property type="entry name" value="DUF6520"/>
    <property type="match status" value="1"/>
</dbReference>
<evidence type="ECO:0000313" key="3">
    <source>
        <dbReference type="Proteomes" id="UP000184112"/>
    </source>
</evidence>
<name>A0A1M5Q607_FLAJO</name>
<sequence>MKSLFLKNGMPVAAVLLAMAGAFATTSMQSSPKADTLAIRPGYFPDSNGDCTEEEPIDCSNIQKPQLCRLNVTSGPVAYEKDDQNNCVQPLYRVVNGQ</sequence>
<protein>
    <submittedName>
        <fullName evidence="2">Uncharacterized protein</fullName>
    </submittedName>
</protein>
<accession>A0A1M5Q607</accession>
<dbReference type="AlphaFoldDB" id="A0A1M5Q607"/>
<keyword evidence="1" id="KW-0732">Signal</keyword>
<proteinExistence type="predicted"/>
<dbReference type="RefSeq" id="WP_072974240.1">
    <property type="nucleotide sequence ID" value="NZ_FQWH01000006.1"/>
</dbReference>
<gene>
    <name evidence="2" type="ORF">SAMN05444388_106199</name>
</gene>
<evidence type="ECO:0000313" key="2">
    <source>
        <dbReference type="EMBL" id="SHH09428.1"/>
    </source>
</evidence>
<evidence type="ECO:0000256" key="1">
    <source>
        <dbReference type="SAM" id="SignalP"/>
    </source>
</evidence>
<feature type="signal peptide" evidence="1">
    <location>
        <begin position="1"/>
        <end position="24"/>
    </location>
</feature>
<reference evidence="2 3" key="1">
    <citation type="submission" date="2016-11" db="EMBL/GenBank/DDBJ databases">
        <authorList>
            <person name="Jaros S."/>
            <person name="Januszkiewicz K."/>
            <person name="Wedrychowicz H."/>
        </authorList>
    </citation>
    <scope>NUCLEOTIDE SEQUENCE [LARGE SCALE GENOMIC DNA]</scope>
    <source>
        <strain evidence="2 3">DSM 6792</strain>
    </source>
</reference>
<dbReference type="Proteomes" id="UP000184112">
    <property type="component" value="Unassembled WGS sequence"/>
</dbReference>
<feature type="chain" id="PRO_5013087399" evidence="1">
    <location>
        <begin position="25"/>
        <end position="98"/>
    </location>
</feature>
<dbReference type="InterPro" id="IPR045391">
    <property type="entry name" value="DUF6520"/>
</dbReference>
<organism evidence="2 3">
    <name type="scientific">Flavobacterium johnsoniae</name>
    <name type="common">Cytophaga johnsonae</name>
    <dbReference type="NCBI Taxonomy" id="986"/>
    <lineage>
        <taxon>Bacteria</taxon>
        <taxon>Pseudomonadati</taxon>
        <taxon>Bacteroidota</taxon>
        <taxon>Flavobacteriia</taxon>
        <taxon>Flavobacteriales</taxon>
        <taxon>Flavobacteriaceae</taxon>
        <taxon>Flavobacterium</taxon>
    </lineage>
</organism>
<dbReference type="EMBL" id="FQWH01000006">
    <property type="protein sequence ID" value="SHH09428.1"/>
    <property type="molecule type" value="Genomic_DNA"/>
</dbReference>